<keyword evidence="2" id="KW-1185">Reference proteome</keyword>
<dbReference type="InParanoid" id="K0IDY8"/>
<dbReference type="EMBL" id="CP002408">
    <property type="protein sequence ID" value="AFU59591.1"/>
    <property type="molecule type" value="Genomic_DNA"/>
</dbReference>
<protein>
    <submittedName>
        <fullName evidence="1">Uncharacterized protein</fullName>
    </submittedName>
</protein>
<organism evidence="1 2">
    <name type="scientific">Nitrososphaera gargensis (strain Ga9.2)</name>
    <dbReference type="NCBI Taxonomy" id="1237085"/>
    <lineage>
        <taxon>Archaea</taxon>
        <taxon>Nitrososphaerota</taxon>
        <taxon>Nitrososphaeria</taxon>
        <taxon>Nitrososphaerales</taxon>
        <taxon>Nitrososphaeraceae</taxon>
        <taxon>Nitrososphaera</taxon>
    </lineage>
</organism>
<dbReference type="AlphaFoldDB" id="K0IDY8"/>
<dbReference type="HOGENOM" id="CLU_3245478_0_0_2"/>
<dbReference type="Proteomes" id="UP000008037">
    <property type="component" value="Chromosome"/>
</dbReference>
<evidence type="ECO:0000313" key="2">
    <source>
        <dbReference type="Proteomes" id="UP000008037"/>
    </source>
</evidence>
<name>K0IDY8_NITGG</name>
<reference evidence="1 2" key="1">
    <citation type="journal article" date="2012" name="Environ. Microbiol.">
        <title>The genome of the ammonia-oxidizing Candidatus Nitrososphaera gargensis: insights into metabolic versatility and environmental adaptations.</title>
        <authorList>
            <person name="Spang A."/>
            <person name="Poehlein A."/>
            <person name="Offre P."/>
            <person name="Zumbragel S."/>
            <person name="Haider S."/>
            <person name="Rychlik N."/>
            <person name="Nowka B."/>
            <person name="Schmeisser C."/>
            <person name="Lebedeva E.V."/>
            <person name="Rattei T."/>
            <person name="Bohm C."/>
            <person name="Schmid M."/>
            <person name="Galushko A."/>
            <person name="Hatzenpichler R."/>
            <person name="Weinmaier T."/>
            <person name="Daniel R."/>
            <person name="Schleper C."/>
            <person name="Spieck E."/>
            <person name="Streit W."/>
            <person name="Wagner M."/>
        </authorList>
    </citation>
    <scope>NUCLEOTIDE SEQUENCE [LARGE SCALE GENOMIC DNA]</scope>
    <source>
        <strain evidence="2">Ga9.2</strain>
    </source>
</reference>
<evidence type="ECO:0000313" key="1">
    <source>
        <dbReference type="EMBL" id="AFU59591.1"/>
    </source>
</evidence>
<proteinExistence type="predicted"/>
<accession>K0IDY8</accession>
<sequence>MLFASALIYFPSPAKFKIAKKSLFSSKRYAYEFPYQISKDHI</sequence>
<dbReference type="KEGG" id="nga:Ngar_c26700"/>
<dbReference type="BioCyc" id="CNIT1237085:G1324-2670-MONOMER"/>
<gene>
    <name evidence="1" type="ordered locus">Ngar_c26700</name>
</gene>